<name>A0A9P1JV79_9PROT</name>
<feature type="compositionally biased region" description="Pro residues" evidence="1">
    <location>
        <begin position="219"/>
        <end position="233"/>
    </location>
</feature>
<evidence type="ECO:0000256" key="1">
    <source>
        <dbReference type="SAM" id="MobiDB-lite"/>
    </source>
</evidence>
<evidence type="ECO:0000313" key="2">
    <source>
        <dbReference type="EMBL" id="CCD00425.1"/>
    </source>
</evidence>
<dbReference type="AlphaFoldDB" id="A0A9P1JV79"/>
<feature type="compositionally biased region" description="Basic residues" evidence="1">
    <location>
        <begin position="176"/>
        <end position="194"/>
    </location>
</feature>
<protein>
    <submittedName>
        <fullName evidence="2">Uncharacterized protein</fullName>
    </submittedName>
</protein>
<keyword evidence="3" id="KW-1185">Reference proteome</keyword>
<gene>
    <name evidence="2" type="ORF">AZOBR_p180020</name>
</gene>
<organism evidence="2 3">
    <name type="scientific">Azospirillum baldaniorum</name>
    <dbReference type="NCBI Taxonomy" id="1064539"/>
    <lineage>
        <taxon>Bacteria</taxon>
        <taxon>Pseudomonadati</taxon>
        <taxon>Pseudomonadota</taxon>
        <taxon>Alphaproteobacteria</taxon>
        <taxon>Rhodospirillales</taxon>
        <taxon>Azospirillaceae</taxon>
        <taxon>Azospirillum</taxon>
    </lineage>
</organism>
<reference evidence="2 3" key="1">
    <citation type="journal article" date="2011" name="PLoS Genet.">
        <title>Azospirillum genomes reveal transition of bacteria from aquatic to terrestrial environments.</title>
        <authorList>
            <person name="Wisniewski-Dye F."/>
            <person name="Borziak K."/>
            <person name="Khalsa-Moyers G."/>
            <person name="Alexandre G."/>
            <person name="Sukharnikov L.O."/>
            <person name="Wuichet K."/>
            <person name="Hurst G.B."/>
            <person name="McDonald W.H."/>
            <person name="Robertson J.S."/>
            <person name="Barbe V."/>
            <person name="Calteau A."/>
            <person name="Rouy Z."/>
            <person name="Mangenot S."/>
            <person name="Prigent-Combaret C."/>
            <person name="Normand P."/>
            <person name="Boyer M."/>
            <person name="Siguier P."/>
            <person name="Dessaux Y."/>
            <person name="Elmerich C."/>
            <person name="Condemine G."/>
            <person name="Krishnen G."/>
            <person name="Kennedy I."/>
            <person name="Paterson A.H."/>
            <person name="Gonzalez V."/>
            <person name="Mavingui P."/>
            <person name="Zhulin I.B."/>
        </authorList>
    </citation>
    <scope>NUCLEOTIDE SEQUENCE [LARGE SCALE GENOMIC DNA]</scope>
    <source>
        <strain evidence="2 3">Sp245</strain>
    </source>
</reference>
<dbReference type="KEGG" id="abs:AZOBR_p180020"/>
<evidence type="ECO:0000313" key="3">
    <source>
        <dbReference type="Proteomes" id="UP000007319"/>
    </source>
</evidence>
<sequence length="233" mass="22893">MPDTLDATAPLLTIPDALASEAAAVLLGGDPAALKAVQEKLAAALTGQGLPEGAAGSVADGWMRDVAAGVGASATPDDAIAQASRIAAGTAARMAEAAQETAALTGEQRLAVALAQGQGIGPGSANDSKTASDLSAALFSGVMDPAARPAGAADPIAALSQALTAPPTAPGDAGRRSRLAVRQARRGARLRRGGAGRGDGARPRSGAATSPKRWNTPCPAAPTPPAPLPRLRR</sequence>
<dbReference type="RefSeq" id="WP_014197907.1">
    <property type="nucleotide sequence ID" value="NC_016594.1"/>
</dbReference>
<accession>A0A9P1JV79</accession>
<geneLocation type="plasmid" evidence="2 3">
    <name>AZOBR_p1</name>
</geneLocation>
<dbReference type="Proteomes" id="UP000007319">
    <property type="component" value="Plasmid AZOBR_p1"/>
</dbReference>
<dbReference type="EMBL" id="HE577328">
    <property type="protein sequence ID" value="CCD00425.1"/>
    <property type="molecule type" value="Genomic_DNA"/>
</dbReference>
<proteinExistence type="predicted"/>
<keyword evidence="2" id="KW-0614">Plasmid</keyword>
<feature type="region of interest" description="Disordered" evidence="1">
    <location>
        <begin position="164"/>
        <end position="233"/>
    </location>
</feature>